<dbReference type="EC" id="3.4.24.-" evidence="3"/>
<dbReference type="Proteomes" id="UP000681356">
    <property type="component" value="Unassembled WGS sequence"/>
</dbReference>
<evidence type="ECO:0000259" key="2">
    <source>
        <dbReference type="Pfam" id="PF02517"/>
    </source>
</evidence>
<keyword evidence="3" id="KW-0378">Hydrolase</keyword>
<keyword evidence="3" id="KW-0482">Metalloprotease</keyword>
<dbReference type="GO" id="GO:0080120">
    <property type="term" value="P:CAAX-box protein maturation"/>
    <property type="evidence" value="ECO:0007669"/>
    <property type="project" value="UniProtKB-ARBA"/>
</dbReference>
<dbReference type="Pfam" id="PF02517">
    <property type="entry name" value="Rce1-like"/>
    <property type="match status" value="1"/>
</dbReference>
<reference evidence="3" key="1">
    <citation type="submission" date="2021-04" db="EMBL/GenBank/DDBJ databases">
        <authorList>
            <person name="Yoon J."/>
        </authorList>
    </citation>
    <scope>NUCLEOTIDE SEQUENCE</scope>
    <source>
        <strain evidence="3">KMU-90</strain>
    </source>
</reference>
<proteinExistence type="predicted"/>
<dbReference type="AlphaFoldDB" id="A0A8J7WDD7"/>
<dbReference type="RefSeq" id="WP_212535225.1">
    <property type="nucleotide sequence ID" value="NZ_JAGTUU010000001.1"/>
</dbReference>
<keyword evidence="4" id="KW-1185">Reference proteome</keyword>
<keyword evidence="1" id="KW-1133">Transmembrane helix</keyword>
<evidence type="ECO:0000313" key="4">
    <source>
        <dbReference type="Proteomes" id="UP000681356"/>
    </source>
</evidence>
<gene>
    <name evidence="3" type="ORF">KB874_03960</name>
</gene>
<protein>
    <submittedName>
        <fullName evidence="3">CPBP family intramembrane metalloprotease</fullName>
        <ecNumber evidence="3">3.4.24.-</ecNumber>
    </submittedName>
</protein>
<organism evidence="3 4">
    <name type="scientific">Thetidibacter halocola</name>
    <dbReference type="NCBI Taxonomy" id="2827239"/>
    <lineage>
        <taxon>Bacteria</taxon>
        <taxon>Pseudomonadati</taxon>
        <taxon>Pseudomonadota</taxon>
        <taxon>Alphaproteobacteria</taxon>
        <taxon>Rhodobacterales</taxon>
        <taxon>Roseobacteraceae</taxon>
        <taxon>Thetidibacter</taxon>
    </lineage>
</organism>
<sequence length="100" mass="11257">MLIGVLYGGLTEEVMLRWGLMSLLAVWMLCLMSSARAIWSATLIAALAFAATHLPAVMHRGRRSQKRPSRSRSARWLRERGRRTAVSSIRRCASWALSMV</sequence>
<dbReference type="InterPro" id="IPR003675">
    <property type="entry name" value="Rce1/LyrA-like_dom"/>
</dbReference>
<dbReference type="GO" id="GO:0008237">
    <property type="term" value="F:metallopeptidase activity"/>
    <property type="evidence" value="ECO:0007669"/>
    <property type="project" value="UniProtKB-KW"/>
</dbReference>
<keyword evidence="1" id="KW-0472">Membrane</keyword>
<comment type="caution">
    <text evidence="3">The sequence shown here is derived from an EMBL/GenBank/DDBJ whole genome shotgun (WGS) entry which is preliminary data.</text>
</comment>
<accession>A0A8J7WDD7</accession>
<feature type="transmembrane region" description="Helical" evidence="1">
    <location>
        <begin position="24"/>
        <end position="57"/>
    </location>
</feature>
<evidence type="ECO:0000313" key="3">
    <source>
        <dbReference type="EMBL" id="MBS0123281.1"/>
    </source>
</evidence>
<keyword evidence="3" id="KW-0645">Protease</keyword>
<name>A0A8J7WDD7_9RHOB</name>
<keyword evidence="1" id="KW-0812">Transmembrane</keyword>
<evidence type="ECO:0000256" key="1">
    <source>
        <dbReference type="SAM" id="Phobius"/>
    </source>
</evidence>
<dbReference type="EMBL" id="JAGTUU010000001">
    <property type="protein sequence ID" value="MBS0123281.1"/>
    <property type="molecule type" value="Genomic_DNA"/>
</dbReference>
<dbReference type="GO" id="GO:0004175">
    <property type="term" value="F:endopeptidase activity"/>
    <property type="evidence" value="ECO:0007669"/>
    <property type="project" value="UniProtKB-ARBA"/>
</dbReference>
<feature type="domain" description="CAAX prenyl protease 2/Lysostaphin resistance protein A-like" evidence="2">
    <location>
        <begin position="2"/>
        <end position="56"/>
    </location>
</feature>